<dbReference type="GeneID" id="5128353"/>
<name>A5DFX0_PICGU</name>
<evidence type="ECO:0000256" key="2">
    <source>
        <dbReference type="ARBA" id="ARBA00004687"/>
    </source>
</evidence>
<evidence type="ECO:0000256" key="3">
    <source>
        <dbReference type="ARBA" id="ARBA00005316"/>
    </source>
</evidence>
<gene>
    <name evidence="11" type="ORF">PGUG_02171</name>
</gene>
<evidence type="ECO:0000256" key="9">
    <source>
        <dbReference type="ARBA" id="ARBA00023180"/>
    </source>
</evidence>
<dbReference type="EMBL" id="CH408156">
    <property type="protein sequence ID" value="EDK38073.1"/>
    <property type="molecule type" value="Genomic_DNA"/>
</dbReference>
<dbReference type="PANTHER" id="PTHR21072">
    <property type="entry name" value="GPI TRANSAMIDASE COMPONENT PIG-S"/>
    <property type="match status" value="1"/>
</dbReference>
<evidence type="ECO:0000256" key="7">
    <source>
        <dbReference type="ARBA" id="ARBA00022989"/>
    </source>
</evidence>
<evidence type="ECO:0000256" key="5">
    <source>
        <dbReference type="ARBA" id="ARBA00022692"/>
    </source>
</evidence>
<dbReference type="GO" id="GO:0042765">
    <property type="term" value="C:GPI-anchor transamidase complex"/>
    <property type="evidence" value="ECO:0007669"/>
    <property type="project" value="InterPro"/>
</dbReference>
<evidence type="ECO:0000256" key="1">
    <source>
        <dbReference type="ARBA" id="ARBA00004477"/>
    </source>
</evidence>
<evidence type="ECO:0000256" key="4">
    <source>
        <dbReference type="ARBA" id="ARBA00022502"/>
    </source>
</evidence>
<dbReference type="OrthoDB" id="28748at2759"/>
<dbReference type="eggNOG" id="KOG2459">
    <property type="taxonomic scope" value="Eukaryota"/>
</dbReference>
<reference evidence="11 12" key="1">
    <citation type="journal article" date="2009" name="Nature">
        <title>Evolution of pathogenicity and sexual reproduction in eight Candida genomes.</title>
        <authorList>
            <person name="Butler G."/>
            <person name="Rasmussen M.D."/>
            <person name="Lin M.F."/>
            <person name="Santos M.A."/>
            <person name="Sakthikumar S."/>
            <person name="Munro C.A."/>
            <person name="Rheinbay E."/>
            <person name="Grabherr M."/>
            <person name="Forche A."/>
            <person name="Reedy J.L."/>
            <person name="Agrafioti I."/>
            <person name="Arnaud M.B."/>
            <person name="Bates S."/>
            <person name="Brown A.J."/>
            <person name="Brunke S."/>
            <person name="Costanzo M.C."/>
            <person name="Fitzpatrick D.A."/>
            <person name="de Groot P.W."/>
            <person name="Harris D."/>
            <person name="Hoyer L.L."/>
            <person name="Hube B."/>
            <person name="Klis F.M."/>
            <person name="Kodira C."/>
            <person name="Lennard N."/>
            <person name="Logue M.E."/>
            <person name="Martin R."/>
            <person name="Neiman A.M."/>
            <person name="Nikolaou E."/>
            <person name="Quail M.A."/>
            <person name="Quinn J."/>
            <person name="Santos M.C."/>
            <person name="Schmitzberger F.F."/>
            <person name="Sherlock G."/>
            <person name="Shah P."/>
            <person name="Silverstein K.A."/>
            <person name="Skrzypek M.S."/>
            <person name="Soll D."/>
            <person name="Staggs R."/>
            <person name="Stansfield I."/>
            <person name="Stumpf M.P."/>
            <person name="Sudbery P.E."/>
            <person name="Srikantha T."/>
            <person name="Zeng Q."/>
            <person name="Berman J."/>
            <person name="Berriman M."/>
            <person name="Heitman J."/>
            <person name="Gow N.A."/>
            <person name="Lorenz M.C."/>
            <person name="Birren B.W."/>
            <person name="Kellis M."/>
            <person name="Cuomo C.A."/>
        </authorList>
    </citation>
    <scope>NUCLEOTIDE SEQUENCE [LARGE SCALE GENOMIC DNA]</scope>
    <source>
        <strain evidence="12">ATCC 6260 / CBS 566 / DSM 6381 / JCM 1539 / NBRC 10279 / NRRL Y-324</strain>
    </source>
</reference>
<dbReference type="PANTHER" id="PTHR21072:SF13">
    <property type="entry name" value="GPI TRANSAMIDASE COMPONENT PIG-S"/>
    <property type="match status" value="1"/>
</dbReference>
<protein>
    <recommendedName>
        <fullName evidence="13">GPI transamidase component GPI17</fullName>
    </recommendedName>
</protein>
<dbReference type="KEGG" id="pgu:PGUG_02171"/>
<dbReference type="InterPro" id="IPR019540">
    <property type="entry name" value="PtdIno-glycan_biosynth_class_S"/>
</dbReference>
<dbReference type="Pfam" id="PF10510">
    <property type="entry name" value="PIG-S"/>
    <property type="match status" value="1"/>
</dbReference>
<feature type="transmembrane region" description="Helical" evidence="10">
    <location>
        <begin position="16"/>
        <end position="33"/>
    </location>
</feature>
<dbReference type="GO" id="GO:0016255">
    <property type="term" value="P:attachment of GPI anchor to protein"/>
    <property type="evidence" value="ECO:0007669"/>
    <property type="project" value="InterPro"/>
</dbReference>
<proteinExistence type="inferred from homology"/>
<evidence type="ECO:0000313" key="12">
    <source>
        <dbReference type="Proteomes" id="UP000001997"/>
    </source>
</evidence>
<dbReference type="OMA" id="AEHKYAV"/>
<dbReference type="STRING" id="294746.A5DFX0"/>
<dbReference type="HOGENOM" id="CLU_010026_1_0_1"/>
<sequence length="498" mass="56237">MKSSEASGVKEARKGLILYVLVFVLSLGLPLYFGTTTVHRADLPIDEINTLSDHLFDKIGINIPVYITSEYEAVSDSFLDRLNGDIRSELTAKHPVLNNLWSLNLKLDAPDSDSEGYRVNIKKKTGDEKFHIHADKKEIDIHSTDLESSAEIVEDVLLGEVFQSEIEEVSRIVSGSGKSAHTALPHSDVTNIVFSLLVEDGKPVAWEVENVIKRFDSVLKSLGHITEFQVSTQIQYYSSLTHKPLSLINDQTKYIIAEDDLSTFINYGDWNINNYDVHPTINFLIYFPTCNYENKRLLVQNSVTNSFLVPQWGGVHIFNKNFPILRREDPITITESELAPVFEIFTVQLLRLLGAPEKPHAPVINIDVLTRLTTLQNLKRSLENLKSLVKVTDSLSEISIPDQTKHYVAECITEIERAIENANANLNEIAVEASTRALLLSDSAFFDKEMVQQAYFPSEHKLAVFLPLLGPVASIIFLSLVRLFKDWKQQRKTNKKET</sequence>
<accession>A5DFX0</accession>
<organism evidence="11 12">
    <name type="scientific">Meyerozyma guilliermondii (strain ATCC 6260 / CBS 566 / DSM 6381 / JCM 1539 / NBRC 10279 / NRRL Y-324)</name>
    <name type="common">Yeast</name>
    <name type="synonym">Candida guilliermondii</name>
    <dbReference type="NCBI Taxonomy" id="294746"/>
    <lineage>
        <taxon>Eukaryota</taxon>
        <taxon>Fungi</taxon>
        <taxon>Dikarya</taxon>
        <taxon>Ascomycota</taxon>
        <taxon>Saccharomycotina</taxon>
        <taxon>Pichiomycetes</taxon>
        <taxon>Debaryomycetaceae</taxon>
        <taxon>Meyerozyma</taxon>
    </lineage>
</organism>
<keyword evidence="9" id="KW-0325">Glycoprotein</keyword>
<dbReference type="FunCoup" id="A5DFX0">
    <property type="interactions" value="769"/>
</dbReference>
<comment type="pathway">
    <text evidence="2">Glycolipid biosynthesis; glycosylphosphatidylinositol-anchor biosynthesis.</text>
</comment>
<keyword evidence="12" id="KW-1185">Reference proteome</keyword>
<evidence type="ECO:0008006" key="13">
    <source>
        <dbReference type="Google" id="ProtNLM"/>
    </source>
</evidence>
<evidence type="ECO:0000256" key="10">
    <source>
        <dbReference type="SAM" id="Phobius"/>
    </source>
</evidence>
<evidence type="ECO:0000313" key="11">
    <source>
        <dbReference type="EMBL" id="EDK38073.1"/>
    </source>
</evidence>
<dbReference type="InParanoid" id="A5DFX0"/>
<feature type="transmembrane region" description="Helical" evidence="10">
    <location>
        <begin position="462"/>
        <end position="484"/>
    </location>
</feature>
<dbReference type="UniPathway" id="UPA00196"/>
<dbReference type="RefSeq" id="XP_001486500.1">
    <property type="nucleotide sequence ID" value="XM_001486450.1"/>
</dbReference>
<comment type="subcellular location">
    <subcellularLocation>
        <location evidence="1">Endoplasmic reticulum membrane</location>
        <topology evidence="1">Multi-pass membrane protein</topology>
    </subcellularLocation>
</comment>
<dbReference type="Proteomes" id="UP000001997">
    <property type="component" value="Unassembled WGS sequence"/>
</dbReference>
<keyword evidence="8 10" id="KW-0472">Membrane</keyword>
<comment type="similarity">
    <text evidence="3">Belongs to the PIGS family.</text>
</comment>
<evidence type="ECO:0000256" key="6">
    <source>
        <dbReference type="ARBA" id="ARBA00022824"/>
    </source>
</evidence>
<evidence type="ECO:0000256" key="8">
    <source>
        <dbReference type="ARBA" id="ARBA00023136"/>
    </source>
</evidence>
<dbReference type="GO" id="GO:0006506">
    <property type="term" value="P:GPI anchor biosynthetic process"/>
    <property type="evidence" value="ECO:0007669"/>
    <property type="project" value="UniProtKB-UniPathway"/>
</dbReference>
<keyword evidence="4" id="KW-0337">GPI-anchor biosynthesis</keyword>
<keyword evidence="5 10" id="KW-0812">Transmembrane</keyword>
<dbReference type="AlphaFoldDB" id="A5DFX0"/>
<keyword evidence="6" id="KW-0256">Endoplasmic reticulum</keyword>
<keyword evidence="7 10" id="KW-1133">Transmembrane helix</keyword>